<keyword evidence="1" id="KW-0238">DNA-binding</keyword>
<dbReference type="Pfam" id="PF01381">
    <property type="entry name" value="HTH_3"/>
    <property type="match status" value="1"/>
</dbReference>
<dbReference type="InterPro" id="IPR013430">
    <property type="entry name" value="Toxin_antidote_HigA"/>
</dbReference>
<accession>A0A0F8Z0S3</accession>
<dbReference type="EMBL" id="LAZR01050484">
    <property type="protein sequence ID" value="KKK87248.1"/>
    <property type="molecule type" value="Genomic_DNA"/>
</dbReference>
<dbReference type="PANTHER" id="PTHR36924">
    <property type="entry name" value="ANTITOXIN HIGA-1"/>
    <property type="match status" value="1"/>
</dbReference>
<dbReference type="SUPFAM" id="SSF47413">
    <property type="entry name" value="lambda repressor-like DNA-binding domains"/>
    <property type="match status" value="1"/>
</dbReference>
<organism evidence="4">
    <name type="scientific">marine sediment metagenome</name>
    <dbReference type="NCBI Taxonomy" id="412755"/>
    <lineage>
        <taxon>unclassified sequences</taxon>
        <taxon>metagenomes</taxon>
        <taxon>ecological metagenomes</taxon>
    </lineage>
</organism>
<dbReference type="PROSITE" id="PS50943">
    <property type="entry name" value="HTH_CROC1"/>
    <property type="match status" value="1"/>
</dbReference>
<dbReference type="AlphaFoldDB" id="A0A0F8Z0S3"/>
<reference evidence="4" key="1">
    <citation type="journal article" date="2015" name="Nature">
        <title>Complex archaea that bridge the gap between prokaryotes and eukaryotes.</title>
        <authorList>
            <person name="Spang A."/>
            <person name="Saw J.H."/>
            <person name="Jorgensen S.L."/>
            <person name="Zaremba-Niedzwiedzka K."/>
            <person name="Martijn J."/>
            <person name="Lind A.E."/>
            <person name="van Eijk R."/>
            <person name="Schleper C."/>
            <person name="Guy L."/>
            <person name="Ettema T.J."/>
        </authorList>
    </citation>
    <scope>NUCLEOTIDE SEQUENCE</scope>
</reference>
<protein>
    <recommendedName>
        <fullName evidence="3">HTH cro/C1-type domain-containing protein</fullName>
    </recommendedName>
</protein>
<evidence type="ECO:0000259" key="3">
    <source>
        <dbReference type="PROSITE" id="PS50943"/>
    </source>
</evidence>
<dbReference type="InterPro" id="IPR010982">
    <property type="entry name" value="Lambda_DNA-bd_dom_sf"/>
</dbReference>
<sequence>MRRMIRRPTHPGNIIKEDYLLPLSITIKDMADSLGVSRKTLSKIINERGAITPDMALRLSRAFDTTPDIWLNLQKKFDLWQAETASKEWKKVKPIPPNMLHSQATLNSEPGA</sequence>
<proteinExistence type="predicted"/>
<feature type="domain" description="HTH cro/C1-type" evidence="3">
    <location>
        <begin position="25"/>
        <end position="70"/>
    </location>
</feature>
<evidence type="ECO:0000313" key="4">
    <source>
        <dbReference type="EMBL" id="KKK87248.1"/>
    </source>
</evidence>
<name>A0A0F8Z0S3_9ZZZZ</name>
<dbReference type="PANTHER" id="PTHR36924:SF1">
    <property type="entry name" value="ANTITOXIN HIGA-1"/>
    <property type="match status" value="1"/>
</dbReference>
<evidence type="ECO:0000256" key="2">
    <source>
        <dbReference type="SAM" id="MobiDB-lite"/>
    </source>
</evidence>
<evidence type="ECO:0000256" key="1">
    <source>
        <dbReference type="ARBA" id="ARBA00023125"/>
    </source>
</evidence>
<dbReference type="NCBIfam" id="TIGR02607">
    <property type="entry name" value="antidote_HigA"/>
    <property type="match status" value="1"/>
</dbReference>
<feature type="compositionally biased region" description="Polar residues" evidence="2">
    <location>
        <begin position="100"/>
        <end position="112"/>
    </location>
</feature>
<comment type="caution">
    <text evidence="4">The sequence shown here is derived from an EMBL/GenBank/DDBJ whole genome shotgun (WGS) entry which is preliminary data.</text>
</comment>
<gene>
    <name evidence="4" type="ORF">LCGC14_2755130</name>
</gene>
<feature type="region of interest" description="Disordered" evidence="2">
    <location>
        <begin position="93"/>
        <end position="112"/>
    </location>
</feature>
<dbReference type="CDD" id="cd00093">
    <property type="entry name" value="HTH_XRE"/>
    <property type="match status" value="1"/>
</dbReference>
<dbReference type="SMART" id="SM00530">
    <property type="entry name" value="HTH_XRE"/>
    <property type="match status" value="1"/>
</dbReference>
<dbReference type="InterPro" id="IPR001387">
    <property type="entry name" value="Cro/C1-type_HTH"/>
</dbReference>
<dbReference type="GO" id="GO:0003677">
    <property type="term" value="F:DNA binding"/>
    <property type="evidence" value="ECO:0007669"/>
    <property type="project" value="UniProtKB-KW"/>
</dbReference>
<dbReference type="Gene3D" id="1.10.260.40">
    <property type="entry name" value="lambda repressor-like DNA-binding domains"/>
    <property type="match status" value="1"/>
</dbReference>